<evidence type="ECO:0000256" key="4">
    <source>
        <dbReference type="ARBA" id="ARBA00022801"/>
    </source>
</evidence>
<dbReference type="Gene3D" id="3.20.20.80">
    <property type="entry name" value="Glycosidases"/>
    <property type="match status" value="1"/>
</dbReference>
<dbReference type="SUPFAM" id="SSF49785">
    <property type="entry name" value="Galactose-binding domain-like"/>
    <property type="match status" value="1"/>
</dbReference>
<dbReference type="SMART" id="SM00812">
    <property type="entry name" value="Alpha_L_fucos"/>
    <property type="match status" value="1"/>
</dbReference>
<evidence type="ECO:0000256" key="2">
    <source>
        <dbReference type="ARBA" id="ARBA00012662"/>
    </source>
</evidence>
<evidence type="ECO:0000256" key="1">
    <source>
        <dbReference type="ARBA" id="ARBA00007951"/>
    </source>
</evidence>
<dbReference type="RefSeq" id="WP_258385445.1">
    <property type="nucleotide sequence ID" value="NZ_CP091430.1"/>
</dbReference>
<evidence type="ECO:0000313" key="8">
    <source>
        <dbReference type="Proteomes" id="UP001057877"/>
    </source>
</evidence>
<evidence type="ECO:0000313" key="7">
    <source>
        <dbReference type="EMBL" id="UVI29356.1"/>
    </source>
</evidence>
<name>A0ABY5S623_9BACL</name>
<evidence type="ECO:0000259" key="6">
    <source>
        <dbReference type="Pfam" id="PF01120"/>
    </source>
</evidence>
<dbReference type="PANTHER" id="PTHR10030">
    <property type="entry name" value="ALPHA-L-FUCOSIDASE"/>
    <property type="match status" value="1"/>
</dbReference>
<keyword evidence="5" id="KW-0326">Glycosidase</keyword>
<dbReference type="Gene3D" id="2.60.120.260">
    <property type="entry name" value="Galactose-binding domain-like"/>
    <property type="match status" value="1"/>
</dbReference>
<dbReference type="Proteomes" id="UP001057877">
    <property type="component" value="Chromosome"/>
</dbReference>
<dbReference type="EMBL" id="CP091430">
    <property type="protein sequence ID" value="UVI29356.1"/>
    <property type="molecule type" value="Genomic_DNA"/>
</dbReference>
<sequence length="440" mass="49287">MEQRDSMRILPTKQQLEWTDAEIGVIIHFDVQVFEPGYSDWRRQWGYTPSPSVFNPTALDTDQWIRTAKAAGAKYAVLVAKHCSGFSLWPTRAHSYSVSSSPWRDGQGDIVRDFIDSCTKYDVRPGLYYSTSANAYYQVDNPGLVVSGRSDEQEAYNAAVIQQVTELWSNYGKLFEIWFDGGTLPPEQGGPDVISVLAKLQPEAVCFQGPRGTPSLIRWVGNEEGYASYPCWSTTDEMKAATDHGACPIYGSGNPEGAVWAPAEADMPNRRDQWFWYEGEEHLLHPVDKLVECYYDSVGRNANLLLGMVIDNRGLVPEADVKQFTEFGEEIARRFCGIRGEITGEGHELILDLLSPSTVNQVVIMEDLSKGERIREYRIDGLAGGEWKTLCEGISVGHKRIECIDSVLVSQIRLTITRSFGMPHIRTLAAFDAFDGTDER</sequence>
<proteinExistence type="inferred from homology"/>
<keyword evidence="3" id="KW-0732">Signal</keyword>
<comment type="similarity">
    <text evidence="1">Belongs to the glycosyl hydrolase 29 family.</text>
</comment>
<dbReference type="InterPro" id="IPR057739">
    <property type="entry name" value="Glyco_hydro_29_N"/>
</dbReference>
<protein>
    <recommendedName>
        <fullName evidence="2">alpha-L-fucosidase</fullName>
        <ecNumber evidence="2">3.2.1.51</ecNumber>
    </recommendedName>
</protein>
<accession>A0ABY5S623</accession>
<dbReference type="PANTHER" id="PTHR10030:SF37">
    <property type="entry name" value="ALPHA-L-FUCOSIDASE-RELATED"/>
    <property type="match status" value="1"/>
</dbReference>
<feature type="domain" description="Glycoside hydrolase family 29 N-terminal" evidence="6">
    <location>
        <begin position="38"/>
        <end position="329"/>
    </location>
</feature>
<dbReference type="InterPro" id="IPR017853">
    <property type="entry name" value="GH"/>
</dbReference>
<dbReference type="InterPro" id="IPR000933">
    <property type="entry name" value="Glyco_hydro_29"/>
</dbReference>
<organism evidence="7 8">
    <name type="scientific">Paenibacillus spongiae</name>
    <dbReference type="NCBI Taxonomy" id="2909671"/>
    <lineage>
        <taxon>Bacteria</taxon>
        <taxon>Bacillati</taxon>
        <taxon>Bacillota</taxon>
        <taxon>Bacilli</taxon>
        <taxon>Bacillales</taxon>
        <taxon>Paenibacillaceae</taxon>
        <taxon>Paenibacillus</taxon>
    </lineage>
</organism>
<dbReference type="SUPFAM" id="SSF51445">
    <property type="entry name" value="(Trans)glycosidases"/>
    <property type="match status" value="1"/>
</dbReference>
<gene>
    <name evidence="7" type="ORF">L1F29_28675</name>
</gene>
<evidence type="ECO:0000256" key="3">
    <source>
        <dbReference type="ARBA" id="ARBA00022729"/>
    </source>
</evidence>
<evidence type="ECO:0000256" key="5">
    <source>
        <dbReference type="ARBA" id="ARBA00023295"/>
    </source>
</evidence>
<reference evidence="7" key="1">
    <citation type="submission" date="2022-01" db="EMBL/GenBank/DDBJ databases">
        <title>Paenibacillus spongiae sp. nov., isolated from marine sponge.</title>
        <authorList>
            <person name="Li Z."/>
            <person name="Zhang M."/>
        </authorList>
    </citation>
    <scope>NUCLEOTIDE SEQUENCE</scope>
    <source>
        <strain evidence="7">PHS-Z3</strain>
    </source>
</reference>
<keyword evidence="4" id="KW-0378">Hydrolase</keyword>
<dbReference type="InterPro" id="IPR008979">
    <property type="entry name" value="Galactose-bd-like_sf"/>
</dbReference>
<dbReference type="EC" id="3.2.1.51" evidence="2"/>
<dbReference type="Pfam" id="PF01120">
    <property type="entry name" value="Alpha_L_fucos"/>
    <property type="match status" value="1"/>
</dbReference>
<keyword evidence="8" id="KW-1185">Reference proteome</keyword>